<gene>
    <name evidence="2" type="ORF">ACHAXA_011287</name>
</gene>
<evidence type="ECO:0000256" key="1">
    <source>
        <dbReference type="SAM" id="MobiDB-lite"/>
    </source>
</evidence>
<dbReference type="Proteomes" id="UP001530377">
    <property type="component" value="Unassembled WGS sequence"/>
</dbReference>
<feature type="region of interest" description="Disordered" evidence="1">
    <location>
        <begin position="34"/>
        <end position="83"/>
    </location>
</feature>
<feature type="compositionally biased region" description="Low complexity" evidence="1">
    <location>
        <begin position="170"/>
        <end position="182"/>
    </location>
</feature>
<proteinExistence type="predicted"/>
<protein>
    <submittedName>
        <fullName evidence="2">Uncharacterized protein</fullName>
    </submittedName>
</protein>
<dbReference type="AlphaFoldDB" id="A0ABD3RG79"/>
<name>A0ABD3RG79_9STRA</name>
<sequence length="208" mass="21628">MMSCPPDDVSITATDATVAGSSVAVTEAYEDAEDYFDDYNVRPSAPPAAGTDDDDAPPPPPSTLTIDPSSVDAASYPSSSARHLPRVSQPCGLHIGHNHVVDVIDPDILLDRMGFLDLDAEATQETVQEVLKMSHSTDLTHLSIINERMSEDAVDDVGALRDLTFVAKGAEGGASSSSSSTSGKGGKHGEGVATPKMMSILVEGEGNS</sequence>
<reference evidence="2 3" key="1">
    <citation type="submission" date="2024-10" db="EMBL/GenBank/DDBJ databases">
        <title>Updated reference genomes for cyclostephanoid diatoms.</title>
        <authorList>
            <person name="Roberts W.R."/>
            <person name="Alverson A.J."/>
        </authorList>
    </citation>
    <scope>NUCLEOTIDE SEQUENCE [LARGE SCALE GENOMIC DNA]</scope>
    <source>
        <strain evidence="2 3">AJA228-03</strain>
    </source>
</reference>
<comment type="caution">
    <text evidence="2">The sequence shown here is derived from an EMBL/GenBank/DDBJ whole genome shotgun (WGS) entry which is preliminary data.</text>
</comment>
<keyword evidence="3" id="KW-1185">Reference proteome</keyword>
<accession>A0ABD3RG79</accession>
<organism evidence="2 3">
    <name type="scientific">Cyclostephanos tholiformis</name>
    <dbReference type="NCBI Taxonomy" id="382380"/>
    <lineage>
        <taxon>Eukaryota</taxon>
        <taxon>Sar</taxon>
        <taxon>Stramenopiles</taxon>
        <taxon>Ochrophyta</taxon>
        <taxon>Bacillariophyta</taxon>
        <taxon>Coscinodiscophyceae</taxon>
        <taxon>Thalassiosirophycidae</taxon>
        <taxon>Stephanodiscales</taxon>
        <taxon>Stephanodiscaceae</taxon>
        <taxon>Cyclostephanos</taxon>
    </lineage>
</organism>
<dbReference type="EMBL" id="JALLPB020000224">
    <property type="protein sequence ID" value="KAL3811960.1"/>
    <property type="molecule type" value="Genomic_DNA"/>
</dbReference>
<evidence type="ECO:0000313" key="2">
    <source>
        <dbReference type="EMBL" id="KAL3811960.1"/>
    </source>
</evidence>
<evidence type="ECO:0000313" key="3">
    <source>
        <dbReference type="Proteomes" id="UP001530377"/>
    </source>
</evidence>
<feature type="region of interest" description="Disordered" evidence="1">
    <location>
        <begin position="170"/>
        <end position="208"/>
    </location>
</feature>
<feature type="compositionally biased region" description="Low complexity" evidence="1">
    <location>
        <begin position="63"/>
        <end position="81"/>
    </location>
</feature>